<dbReference type="PANTHER" id="PTHR11481:SF64">
    <property type="entry name" value="FC RECEPTOR-LIKE PROTEIN 4"/>
    <property type="match status" value="1"/>
</dbReference>
<dbReference type="GO" id="GO:0007166">
    <property type="term" value="P:cell surface receptor signaling pathway"/>
    <property type="evidence" value="ECO:0007669"/>
    <property type="project" value="TreeGrafter"/>
</dbReference>
<feature type="domain" description="Ig-like" evidence="3">
    <location>
        <begin position="74"/>
        <end position="154"/>
    </location>
</feature>
<dbReference type="SMART" id="SM00408">
    <property type="entry name" value="IGc2"/>
    <property type="match status" value="3"/>
</dbReference>
<accession>A0A8C5QY88</accession>
<dbReference type="Proteomes" id="UP000694569">
    <property type="component" value="Unplaced"/>
</dbReference>
<protein>
    <recommendedName>
        <fullName evidence="3">Ig-like domain-containing protein</fullName>
    </recommendedName>
</protein>
<keyword evidence="1" id="KW-0732">Signal</keyword>
<dbReference type="PANTHER" id="PTHR11481">
    <property type="entry name" value="IMMUNOGLOBULIN FC RECEPTOR"/>
    <property type="match status" value="1"/>
</dbReference>
<dbReference type="AlphaFoldDB" id="A0A8C5QY88"/>
<dbReference type="SMART" id="SM00409">
    <property type="entry name" value="IG"/>
    <property type="match status" value="5"/>
</dbReference>
<dbReference type="InterPro" id="IPR036179">
    <property type="entry name" value="Ig-like_dom_sf"/>
</dbReference>
<evidence type="ECO:0000256" key="2">
    <source>
        <dbReference type="ARBA" id="ARBA00023157"/>
    </source>
</evidence>
<dbReference type="GO" id="GO:0006955">
    <property type="term" value="P:immune response"/>
    <property type="evidence" value="ECO:0007669"/>
    <property type="project" value="TreeGrafter"/>
</dbReference>
<keyword evidence="2" id="KW-1015">Disulfide bond</keyword>
<evidence type="ECO:0000259" key="3">
    <source>
        <dbReference type="PROSITE" id="PS50835"/>
    </source>
</evidence>
<dbReference type="GeneTree" id="ENSGT01050000244808"/>
<dbReference type="Pfam" id="PF13895">
    <property type="entry name" value="Ig_2"/>
    <property type="match status" value="1"/>
</dbReference>
<reference evidence="4" key="1">
    <citation type="submission" date="2025-08" db="UniProtKB">
        <authorList>
            <consortium name="Ensembl"/>
        </authorList>
    </citation>
    <scope>IDENTIFICATION</scope>
</reference>
<name>A0A8C5QY88_9ANUR</name>
<evidence type="ECO:0000313" key="4">
    <source>
        <dbReference type="Ensembl" id="ENSLLEP00000044409.1"/>
    </source>
</evidence>
<sequence>MMAIRPSLPSMTHLKFTENLVSHATPPPPKAKQLTFWMKKEYCDPNANITHCPFLVALSDFEVIIESSGAAVRPVVSFKPNWTRVFTGDSLTLTCNVAATANKDVEYFWFKDNKQQLTRSKHLLINSAETQHAGNYQCQSRSSDLSDAARLDVSYDWLILQVPQTVYEGDNVSLRCYSSRGHDGERTIFYDPDHKVLQDSNNESILIKDIRASMAGECTCAKEISGQMFSDKAFLSVKDLFSNPQIIVNQFAPTEGANVTVTCDASLSLLRLATELQFAFYKNGQNVQDFGLSHNYQIYPAQLGDTGDFTCEVKSSTSDIKRMSRSTRVQIYERFSSPQIKSSAQRVTEGASMTLTCETITKDTKDLLFAFYSNEEVAQGFNSSNKYPVQAAQLEESGNYTCEVRTTEHTVMKRSRELHIQIQELFSYPQIKRTTQGANLTLKCDTILTEDGEAAELQFAFYKNGENAQEFGPSNEHIVQTDLLRVSGDFTCEVRTADNSVRKRSRGVYVHSQGSTNYTSHNAVRMALSACLSVFTLYVVFHHVKTEVIGELGDGTSLQVSWSVTATELTS</sequence>
<dbReference type="InterPro" id="IPR003599">
    <property type="entry name" value="Ig_sub"/>
</dbReference>
<dbReference type="InterPro" id="IPR007110">
    <property type="entry name" value="Ig-like_dom"/>
</dbReference>
<dbReference type="Gene3D" id="2.60.40.10">
    <property type="entry name" value="Immunoglobulins"/>
    <property type="match status" value="5"/>
</dbReference>
<reference evidence="4" key="2">
    <citation type="submission" date="2025-09" db="UniProtKB">
        <authorList>
            <consortium name="Ensembl"/>
        </authorList>
    </citation>
    <scope>IDENTIFICATION</scope>
</reference>
<dbReference type="Ensembl" id="ENSLLET00000046189.1">
    <property type="protein sequence ID" value="ENSLLEP00000044409.1"/>
    <property type="gene ID" value="ENSLLEG00000028202.1"/>
</dbReference>
<dbReference type="GO" id="GO:0009897">
    <property type="term" value="C:external side of plasma membrane"/>
    <property type="evidence" value="ECO:0007669"/>
    <property type="project" value="TreeGrafter"/>
</dbReference>
<proteinExistence type="predicted"/>
<keyword evidence="5" id="KW-1185">Reference proteome</keyword>
<dbReference type="OrthoDB" id="10012075at2759"/>
<organism evidence="4 5">
    <name type="scientific">Leptobrachium leishanense</name>
    <name type="common">Leishan spiny toad</name>
    <dbReference type="NCBI Taxonomy" id="445787"/>
    <lineage>
        <taxon>Eukaryota</taxon>
        <taxon>Metazoa</taxon>
        <taxon>Chordata</taxon>
        <taxon>Craniata</taxon>
        <taxon>Vertebrata</taxon>
        <taxon>Euteleostomi</taxon>
        <taxon>Amphibia</taxon>
        <taxon>Batrachia</taxon>
        <taxon>Anura</taxon>
        <taxon>Pelobatoidea</taxon>
        <taxon>Megophryidae</taxon>
        <taxon>Leptobrachium</taxon>
    </lineage>
</organism>
<dbReference type="SUPFAM" id="SSF48726">
    <property type="entry name" value="Immunoglobulin"/>
    <property type="match status" value="4"/>
</dbReference>
<dbReference type="Pfam" id="PF13927">
    <property type="entry name" value="Ig_3"/>
    <property type="match status" value="1"/>
</dbReference>
<dbReference type="InterPro" id="IPR050488">
    <property type="entry name" value="Ig_Fc_receptor"/>
</dbReference>
<feature type="domain" description="Ig-like" evidence="3">
    <location>
        <begin position="244"/>
        <end position="324"/>
    </location>
</feature>
<dbReference type="GO" id="GO:0004888">
    <property type="term" value="F:transmembrane signaling receptor activity"/>
    <property type="evidence" value="ECO:0007669"/>
    <property type="project" value="TreeGrafter"/>
</dbReference>
<evidence type="ECO:0000313" key="5">
    <source>
        <dbReference type="Proteomes" id="UP000694569"/>
    </source>
</evidence>
<feature type="domain" description="Ig-like" evidence="3">
    <location>
        <begin position="338"/>
        <end position="419"/>
    </location>
</feature>
<dbReference type="PROSITE" id="PS50835">
    <property type="entry name" value="IG_LIKE"/>
    <property type="match status" value="3"/>
</dbReference>
<dbReference type="InterPro" id="IPR003598">
    <property type="entry name" value="Ig_sub2"/>
</dbReference>
<evidence type="ECO:0000256" key="1">
    <source>
        <dbReference type="ARBA" id="ARBA00022729"/>
    </source>
</evidence>
<dbReference type="InterPro" id="IPR013783">
    <property type="entry name" value="Ig-like_fold"/>
</dbReference>